<evidence type="ECO:0000313" key="4">
    <source>
        <dbReference type="Proteomes" id="UP001197958"/>
    </source>
</evidence>
<dbReference type="PROSITE" id="PS51762">
    <property type="entry name" value="GH16_2"/>
    <property type="match status" value="1"/>
</dbReference>
<dbReference type="InterPro" id="IPR000757">
    <property type="entry name" value="Beta-glucanase-like"/>
</dbReference>
<dbReference type="SUPFAM" id="SSF49899">
    <property type="entry name" value="Concanavalin A-like lectins/glucanases"/>
    <property type="match status" value="1"/>
</dbReference>
<dbReference type="EMBL" id="JAIWWW010000024">
    <property type="protein sequence ID" value="MCA4523615.1"/>
    <property type="molecule type" value="Genomic_DNA"/>
</dbReference>
<dbReference type="PANTHER" id="PTHR10963">
    <property type="entry name" value="GLYCOSYL HYDROLASE-RELATED"/>
    <property type="match status" value="1"/>
</dbReference>
<organism evidence="3 4">
    <name type="scientific">Bacteroides xylanisolvens</name>
    <dbReference type="NCBI Taxonomy" id="371601"/>
    <lineage>
        <taxon>Bacteria</taxon>
        <taxon>Pseudomonadati</taxon>
        <taxon>Bacteroidota</taxon>
        <taxon>Bacteroidia</taxon>
        <taxon>Bacteroidales</taxon>
        <taxon>Bacteroidaceae</taxon>
        <taxon>Bacteroides</taxon>
    </lineage>
</organism>
<dbReference type="InterPro" id="IPR050546">
    <property type="entry name" value="Glycosyl_Hydrlase_16"/>
</dbReference>
<sequence>MKKCNELIFLFISSFLFSLIGCGSTTDNEVPGEKISVTLSMTIDKIDSHEVTSTIEVKAAGTGDLSVQDKGICYSQGVVTPTVSDEKSVYSGSGKNDFSSFKMKLEGLSENTSYYIRPYLKVGDKEYYGYAQQVKTLGAGKEYHPLDKDEAITDYDGYQLAWSDEFNIDGKPSNEWSYETGFVRNEELQWYQEKNASVSNGCLIIEGKKEKVVNPNYQAGSEDWKTNRNVAEYTSSSLTTQHSHVFKYGRFEVRAKLPSAEGSWPAIWTLGNTWDWPMNGEIDIMECYLVNGKRNILANACWSSPQQWVAVWNRSTTLLTHFIDRDADWMNKYHVWRMDWDASKICIYLDGELLNEINSSETQNQGWNGNTENPFSNDIDGFGHYILLNLAIGGNGGDPSNSLFPMRYEVDYVRVYQKK</sequence>
<proteinExistence type="inferred from homology"/>
<feature type="domain" description="GH16" evidence="2">
    <location>
        <begin position="153"/>
        <end position="419"/>
    </location>
</feature>
<dbReference type="PROSITE" id="PS51257">
    <property type="entry name" value="PROKAR_LIPOPROTEIN"/>
    <property type="match status" value="1"/>
</dbReference>
<comment type="similarity">
    <text evidence="1">Belongs to the glycosyl hydrolase 16 family.</text>
</comment>
<dbReference type="InterPro" id="IPR013320">
    <property type="entry name" value="ConA-like_dom_sf"/>
</dbReference>
<evidence type="ECO:0000259" key="2">
    <source>
        <dbReference type="PROSITE" id="PS51762"/>
    </source>
</evidence>
<dbReference type="PANTHER" id="PTHR10963:SF55">
    <property type="entry name" value="GLYCOSIDE HYDROLASE FAMILY 16 PROTEIN"/>
    <property type="match status" value="1"/>
</dbReference>
<protein>
    <submittedName>
        <fullName evidence="3">Glycoside hydrolase family 16 protein</fullName>
    </submittedName>
</protein>
<dbReference type="Pfam" id="PF00722">
    <property type="entry name" value="Glyco_hydro_16"/>
    <property type="match status" value="1"/>
</dbReference>
<name>A0AAW4SKV3_9BACE</name>
<reference evidence="3" key="1">
    <citation type="submission" date="2023-08" db="EMBL/GenBank/DDBJ databases">
        <title>Mucin Metabolism Genes Underlie the Key Renovations of Bacteroides xylanisolvens Genomes in Captive Great Apes.</title>
        <authorList>
            <person name="Nishida A.H."/>
        </authorList>
    </citation>
    <scope>NUCLEOTIDE SEQUENCE</scope>
    <source>
        <strain evidence="3">P19.10B</strain>
    </source>
</reference>
<keyword evidence="3" id="KW-0378">Hydrolase</keyword>
<comment type="caution">
    <text evidence="3">The sequence shown here is derived from an EMBL/GenBank/DDBJ whole genome shotgun (WGS) entry which is preliminary data.</text>
</comment>
<evidence type="ECO:0000313" key="3">
    <source>
        <dbReference type="EMBL" id="MCA4523615.1"/>
    </source>
</evidence>
<dbReference type="Gene3D" id="2.60.120.200">
    <property type="match status" value="1"/>
</dbReference>
<dbReference type="CDD" id="cd08023">
    <property type="entry name" value="GH16_laminarinase_like"/>
    <property type="match status" value="1"/>
</dbReference>
<evidence type="ECO:0000256" key="1">
    <source>
        <dbReference type="ARBA" id="ARBA00006865"/>
    </source>
</evidence>
<dbReference type="GO" id="GO:0004553">
    <property type="term" value="F:hydrolase activity, hydrolyzing O-glycosyl compounds"/>
    <property type="evidence" value="ECO:0007669"/>
    <property type="project" value="InterPro"/>
</dbReference>
<dbReference type="AlphaFoldDB" id="A0AAW4SKV3"/>
<accession>A0AAW4SKV3</accession>
<dbReference type="GO" id="GO:0005975">
    <property type="term" value="P:carbohydrate metabolic process"/>
    <property type="evidence" value="ECO:0007669"/>
    <property type="project" value="InterPro"/>
</dbReference>
<dbReference type="Proteomes" id="UP001197958">
    <property type="component" value="Unassembled WGS sequence"/>
</dbReference>
<gene>
    <name evidence="3" type="ORF">LDZ35_10370</name>
</gene>
<dbReference type="RefSeq" id="WP_008643147.1">
    <property type="nucleotide sequence ID" value="NZ_CP072212.1"/>
</dbReference>